<evidence type="ECO:0000313" key="1">
    <source>
        <dbReference type="EMBL" id="ELR68731.1"/>
    </source>
</evidence>
<keyword evidence="2" id="KW-1185">Reference proteome</keyword>
<dbReference type="Proteomes" id="UP000011135">
    <property type="component" value="Unassembled WGS sequence"/>
</dbReference>
<dbReference type="STRING" id="1237149.C900_05914"/>
<organism evidence="1 2">
    <name type="scientific">Fulvivirga imtechensis AK7</name>
    <dbReference type="NCBI Taxonomy" id="1237149"/>
    <lineage>
        <taxon>Bacteria</taxon>
        <taxon>Pseudomonadati</taxon>
        <taxon>Bacteroidota</taxon>
        <taxon>Cytophagia</taxon>
        <taxon>Cytophagales</taxon>
        <taxon>Fulvivirgaceae</taxon>
        <taxon>Fulvivirga</taxon>
    </lineage>
</organism>
<proteinExistence type="predicted"/>
<evidence type="ECO:0000313" key="2">
    <source>
        <dbReference type="Proteomes" id="UP000011135"/>
    </source>
</evidence>
<gene>
    <name evidence="1" type="ORF">C900_05914</name>
</gene>
<dbReference type="EMBL" id="AMZN01000095">
    <property type="protein sequence ID" value="ELR68731.1"/>
    <property type="molecule type" value="Genomic_DNA"/>
</dbReference>
<comment type="caution">
    <text evidence="1">The sequence shown here is derived from an EMBL/GenBank/DDBJ whole genome shotgun (WGS) entry which is preliminary data.</text>
</comment>
<name>L8JIM6_9BACT</name>
<reference evidence="1 2" key="1">
    <citation type="submission" date="2012-12" db="EMBL/GenBank/DDBJ databases">
        <title>Genome assembly of Fulvivirga imtechensis AK7.</title>
        <authorList>
            <person name="Nupur N."/>
            <person name="Khatri I."/>
            <person name="Kumar R."/>
            <person name="Subramanian S."/>
            <person name="Pinnaka A."/>
        </authorList>
    </citation>
    <scope>NUCLEOTIDE SEQUENCE [LARGE SCALE GENOMIC DNA]</scope>
    <source>
        <strain evidence="1 2">AK7</strain>
    </source>
</reference>
<protein>
    <submittedName>
        <fullName evidence="1">Uncharacterized protein</fullName>
    </submittedName>
</protein>
<dbReference type="AlphaFoldDB" id="L8JIM6"/>
<accession>L8JIM6</accession>
<sequence length="39" mass="4717">MEFCMICKRFQDKPNTHQGFLDDKQKSPDNEQIFRKLTV</sequence>